<feature type="repeat" description="RCC1" evidence="2">
    <location>
        <begin position="351"/>
        <end position="400"/>
    </location>
</feature>
<protein>
    <submittedName>
        <fullName evidence="5">RCC1, SPRY and/or DMP1 domain containing protein</fullName>
    </submittedName>
</protein>
<evidence type="ECO:0000256" key="1">
    <source>
        <dbReference type="ARBA" id="ARBA00022737"/>
    </source>
</evidence>
<dbReference type="SMART" id="SM00449">
    <property type="entry name" value="SPRY"/>
    <property type="match status" value="1"/>
</dbReference>
<feature type="repeat" description="RCC1" evidence="2">
    <location>
        <begin position="454"/>
        <end position="506"/>
    </location>
</feature>
<keyword evidence="1" id="KW-0677">Repeat</keyword>
<dbReference type="InterPro" id="IPR001870">
    <property type="entry name" value="B30.2/SPRY"/>
</dbReference>
<dbReference type="Proteomes" id="UP000292052">
    <property type="component" value="Unassembled WGS sequence"/>
</dbReference>
<dbReference type="InterPro" id="IPR013320">
    <property type="entry name" value="ConA-like_dom_sf"/>
</dbReference>
<dbReference type="SUPFAM" id="SSF49899">
    <property type="entry name" value="Concanavalin A-like lectins/glucanases"/>
    <property type="match status" value="1"/>
</dbReference>
<dbReference type="Pfam" id="PF00415">
    <property type="entry name" value="RCC1"/>
    <property type="match status" value="2"/>
</dbReference>
<dbReference type="Gene3D" id="2.60.120.920">
    <property type="match status" value="1"/>
</dbReference>
<sequence length="2453" mass="275993">MENVSANVELEWIEHTNNSWSLKDCDNIANRDLVQSMYDLLVQNKEVRLIPTTLSLFNDVQILPSFQYESASNAELNHYIATLLSSQFELAKNVCSSSQFAVILKQRLLILRRIYYALIMKYHDKDKNEQSINETNSSNTLSRESLSGSQALLEIGVKTGLSLLFSLLKQNWQVSDILKVPSLCNSVLETSFELLQKLPPLCLSNDAQLTSLGTSSLEQVSDFLKDAVLHSPNADFNGKLLSCKLLLSLALQRGSLRYLLDWIEMALDASCKDEETISDSFFKNAVLQLEGGKYKIKSDLWKSQGNHEIPIYEAAINLMEILSTMAIDFGGVCSAVESTNSEFEVGVYEKSDVYVWGSNSSHQLAEGNQEKILIPVKSKMFTQVQQVEAGQYCTFAIHWDGSVSACGKGSYGRLGLGESSNQSLPKRILLDSVVKKLSSSKGSDGHTIALAENGVVYSWGDGDYGKLGHGNCATHKQPERITGPFLGKTIKYINAGYRHSAAVTDDGKLYTWGEGDHGRLGHGDSNGRYIPTQVAGLSDVGSVACGSSHTLVVSKDGKTVWSFGSGEHGKLGTGDLGKVYRPQVIEALQSLTIQKVYSWGSGAILGHGSADALYYLPLFVEDLAPHRIVDISAGDNHCLALTDEYEVFAWGTNSMGQCGQGHTCSPITRPLKVIGLEGVNIRQISAGTSHSIAWTSIPIENQHITKHKPFCLDLHEKTFELLKKFLEKYTISFTYEAPPSPFKTAAEHHRFVLLTLKLLCTHLSLCINGNLGDNILSKHTKQLRTILFRLVDIKTPLEIHSTVTELINVGASLLLPQLHERVEFLHDHLSKDEVLSQGQQMLLNIVLNSLEDPTHIAALLRSSGAQEKNKQQLRLTETLMYTLLQSFSKFTHPPCLELLYNVLLDSVAGSMFLKILSSLLLMPVNFVKKLLPELLKILTPLDRFNRLLPVGIMNDFSTVSSRSETPTLSQLADQSWVWIIDLQRTCSLLIGQCLGGILLGEPLTLEEVFCRHWLNTELFSCGIVNEDVDVQCIIDMSHTASLNLQDALLISLENLNPTVQNYCKMAFKLPYQYDEACAVETNEFYGAETEFFHPFLQTYQLELWDNDGKLADTVVQCFLITLLKQTGLIKKPTNHPAFKEIYKYTFKLRQKLISSMCCYNYGNEDLNNFSKDQSEIDKTELSGFHEEESESEEQRFTTTCQKILQHCLFLLIFVKGLELDFSSGNNSSDEETEPEKYYIDFYKDSHQSSVFNEFTKICSLCLNFVCNEPAEKVPFISHGNTKNSWCTEPAIFYKALIAQKNRACSRLNSLEYLHDLITEKNPSPTVSNIIHPQLLSGYFSFSNFKTDDIFSHLHHYLENIQSSPMKLQEEIRKNIHKTYEFLIKSLHLQICNLENKHTLQSIIDKLYEQFMQMIESRDDVPSANLSALCEKSFGDFLLFLRIISSSRLIKILLASKKWLYALLSVLNTSDLSTAYTTQLKLLRPKMLVLQILQNILPALKPKWISSDLRKYVINKLFCHLGKELWKEPNSVNDSLPEQLEDDCFKPSDFIDKDEEENIPVHDMGFDMNKCYNCVIESNLTLVHGSGGRGYGLGLQAIRSGCYQWKILIVKENRGNEGTCIGVSKYPVKDFSHRSTSDMWLYRAYSGSLYHNGERDTSFQCYTQGDYITVVLDMDAKTLSFGKNGEEPRVAFENIDAPELYPCVMFYSTNPGEKVKITDMKVHSTQRDLLPGEPNLAPLPAVLTEAYITLIRKLHDSNVWTDEVNTAIIDKLSCIEDLFSKIQIHNADLEREEESNNRETFIKVNELCMTVWPALIIVGGFDRGLKIGGYCKHKGTGRRAIVLGILKRGITTVNVQWESDGSVADVSISNLEHIETPAFNNNKFSGKQKKIAKTKFFYMFDWYTGLTPSLLLQVARLTGITDELPFPQCNLTRDEEDLLNEDSHQVHNSSKIDPLRSNSDSQLHNQYSLLNRQPGPRTIDSLTDEMVSSILGEGKRISVEKIVGTQSEANLLDANEQSKHSSSNNLEMSNLVKLLEKKLLDLEGNCLQIAFLQFAALKALGIFLTSNLFAELFLVDDKVKNVSTDESTLKQIMLALVEKSIQQCKLRNVVSSAEFERAQTILHLSYVKAKCSDNVNGKSMSNCAVESSDISETSSNTSVLPEETSSRATAPARPPKVANRTSPTSLPPQRPFQPRRLTYADHMTSLESMCTSYFGQPCSFSDSDDNFRRRSHPPIAHHLLEMGFRLTHILNAIRETKSSGEFNAQTVNMLAVWMLEHPQAETSSEEENSTSYSSRQIGRLPRLSQELLRQQSLESNEIERMERRAMAFRRRVSDVTIYEDLSSCVPHRIQKRWAQRQNVQDESQHFSEREDAPSSPSEAFSSQLNSSSGYVNVSNYLAHPPFDYSSIPYRSNVLVPYAHIVNIYLQILKHIWSIIIQDVEFRGGQVLAEALLAS</sequence>
<dbReference type="Pfam" id="PF13540">
    <property type="entry name" value="RCC1_2"/>
    <property type="match status" value="1"/>
</dbReference>
<feature type="compositionally biased region" description="Basic and acidic residues" evidence="3">
    <location>
        <begin position="2361"/>
        <end position="2371"/>
    </location>
</feature>
<dbReference type="PROSITE" id="PS50188">
    <property type="entry name" value="B302_SPRY"/>
    <property type="match status" value="1"/>
</dbReference>
<feature type="repeat" description="RCC1" evidence="2">
    <location>
        <begin position="645"/>
        <end position="697"/>
    </location>
</feature>
<comment type="caution">
    <text evidence="5">The sequence shown here is derived from an EMBL/GenBank/DDBJ whole genome shotgun (WGS) entry which is preliminary data.</text>
</comment>
<organism evidence="5 6">
    <name type="scientific">Asbolus verrucosus</name>
    <name type="common">Desert ironclad beetle</name>
    <dbReference type="NCBI Taxonomy" id="1661398"/>
    <lineage>
        <taxon>Eukaryota</taxon>
        <taxon>Metazoa</taxon>
        <taxon>Ecdysozoa</taxon>
        <taxon>Arthropoda</taxon>
        <taxon>Hexapoda</taxon>
        <taxon>Insecta</taxon>
        <taxon>Pterygota</taxon>
        <taxon>Neoptera</taxon>
        <taxon>Endopterygota</taxon>
        <taxon>Coleoptera</taxon>
        <taxon>Polyphaga</taxon>
        <taxon>Cucujiformia</taxon>
        <taxon>Tenebrionidae</taxon>
        <taxon>Pimeliinae</taxon>
        <taxon>Asbolus</taxon>
    </lineage>
</organism>
<feature type="repeat" description="RCC1" evidence="2">
    <location>
        <begin position="507"/>
        <end position="556"/>
    </location>
</feature>
<dbReference type="PRINTS" id="PR00633">
    <property type="entry name" value="RCCNDNSATION"/>
</dbReference>
<dbReference type="PANTHER" id="PTHR22872">
    <property type="entry name" value="BTK-BINDING PROTEIN-RELATED"/>
    <property type="match status" value="1"/>
</dbReference>
<dbReference type="InterPro" id="IPR043136">
    <property type="entry name" value="B30.2/SPRY_sf"/>
</dbReference>
<dbReference type="InterPro" id="IPR058923">
    <property type="entry name" value="RCC1-like_dom"/>
</dbReference>
<dbReference type="Pfam" id="PF00622">
    <property type="entry name" value="SPRY"/>
    <property type="match status" value="1"/>
</dbReference>
<dbReference type="EMBL" id="QDEB01114092">
    <property type="protein sequence ID" value="RZB41010.1"/>
    <property type="molecule type" value="Genomic_DNA"/>
</dbReference>
<accession>A0A482VD77</accession>
<dbReference type="FunFam" id="2.60.120.920:FF:000015">
    <property type="entry name" value="LOW QUALITY PROTEIN: probable E3 ubiquitin-protein ligase HERC1"/>
    <property type="match status" value="1"/>
</dbReference>
<dbReference type="CDD" id="cd12881">
    <property type="entry name" value="SPRY_HERC1"/>
    <property type="match status" value="1"/>
</dbReference>
<dbReference type="SUPFAM" id="SSF50985">
    <property type="entry name" value="RCC1/BLIP-II"/>
    <property type="match status" value="1"/>
</dbReference>
<evidence type="ECO:0000313" key="6">
    <source>
        <dbReference type="Proteomes" id="UP000292052"/>
    </source>
</evidence>
<proteinExistence type="predicted"/>
<evidence type="ECO:0000259" key="4">
    <source>
        <dbReference type="PROSITE" id="PS50188"/>
    </source>
</evidence>
<dbReference type="InterPro" id="IPR000408">
    <property type="entry name" value="Reg_chr_condens"/>
</dbReference>
<dbReference type="Pfam" id="PF25390">
    <property type="entry name" value="WD40_RLD"/>
    <property type="match status" value="1"/>
</dbReference>
<dbReference type="PROSITE" id="PS00626">
    <property type="entry name" value="RCC1_2"/>
    <property type="match status" value="1"/>
</dbReference>
<dbReference type="InterPro" id="IPR003877">
    <property type="entry name" value="SPRY_dom"/>
</dbReference>
<name>A0A482VD77_ASBVE</name>
<feature type="region of interest" description="Disordered" evidence="3">
    <location>
        <begin position="2359"/>
        <end position="2382"/>
    </location>
</feature>
<evidence type="ECO:0000313" key="5">
    <source>
        <dbReference type="EMBL" id="RZB41010.1"/>
    </source>
</evidence>
<dbReference type="OrthoDB" id="6751427at2759"/>
<reference evidence="5 6" key="1">
    <citation type="submission" date="2017-03" db="EMBL/GenBank/DDBJ databases">
        <title>Genome of the blue death feigning beetle - Asbolus verrucosus.</title>
        <authorList>
            <person name="Rider S.D."/>
        </authorList>
    </citation>
    <scope>NUCLEOTIDE SEQUENCE [LARGE SCALE GENOMIC DNA]</scope>
    <source>
        <strain evidence="5">Butters</strain>
        <tissue evidence="5">Head and leg muscle</tissue>
    </source>
</reference>
<evidence type="ECO:0000256" key="3">
    <source>
        <dbReference type="SAM" id="MobiDB-lite"/>
    </source>
</evidence>
<feature type="compositionally biased region" description="Polar residues" evidence="3">
    <location>
        <begin position="2373"/>
        <end position="2382"/>
    </location>
</feature>
<dbReference type="CDD" id="cd14401">
    <property type="entry name" value="UBA_HERC1"/>
    <property type="match status" value="1"/>
</dbReference>
<dbReference type="InterPro" id="IPR035768">
    <property type="entry name" value="SPRY_HERC1"/>
</dbReference>
<dbReference type="InterPro" id="IPR009091">
    <property type="entry name" value="RCC1/BLIP-II"/>
</dbReference>
<dbReference type="PROSITE" id="PS50012">
    <property type="entry name" value="RCC1_3"/>
    <property type="match status" value="6"/>
</dbReference>
<dbReference type="STRING" id="1661398.A0A482VD77"/>
<feature type="repeat" description="RCC1" evidence="2">
    <location>
        <begin position="594"/>
        <end position="644"/>
    </location>
</feature>
<dbReference type="Gene3D" id="2.130.10.30">
    <property type="entry name" value="Regulator of chromosome condensation 1/beta-lactamase-inhibitor protein II"/>
    <property type="match status" value="3"/>
</dbReference>
<dbReference type="InterPro" id="IPR051625">
    <property type="entry name" value="Signaling_Regulatory_Domain"/>
</dbReference>
<keyword evidence="6" id="KW-1185">Reference proteome</keyword>
<feature type="region of interest" description="Disordered" evidence="3">
    <location>
        <begin position="2146"/>
        <end position="2194"/>
    </location>
</feature>
<dbReference type="PANTHER" id="PTHR22872:SF6">
    <property type="entry name" value="E3 UBIQUITIN-PROTEIN LIGASE HERC1-RELATED"/>
    <property type="match status" value="1"/>
</dbReference>
<feature type="compositionally biased region" description="Low complexity" evidence="3">
    <location>
        <begin position="2146"/>
        <end position="2157"/>
    </location>
</feature>
<gene>
    <name evidence="5" type="ORF">BDFB_000574</name>
</gene>
<feature type="repeat" description="RCC1" evidence="2">
    <location>
        <begin position="401"/>
        <end position="453"/>
    </location>
</feature>
<feature type="domain" description="B30.2/SPRY" evidence="4">
    <location>
        <begin position="1527"/>
        <end position="1723"/>
    </location>
</feature>
<evidence type="ECO:0000256" key="2">
    <source>
        <dbReference type="PROSITE-ProRule" id="PRU00235"/>
    </source>
</evidence>